<dbReference type="GO" id="GO:1903037">
    <property type="term" value="P:regulation of leukocyte cell-cell adhesion"/>
    <property type="evidence" value="ECO:0007669"/>
    <property type="project" value="UniProtKB-ARBA"/>
</dbReference>
<feature type="chain" id="PRO_5026073242" evidence="8">
    <location>
        <begin position="24"/>
        <end position="231"/>
    </location>
</feature>
<evidence type="ECO:0000256" key="5">
    <source>
        <dbReference type="ARBA" id="ARBA00023180"/>
    </source>
</evidence>
<dbReference type="PANTHER" id="PTHR24100">
    <property type="entry name" value="BUTYROPHILIN"/>
    <property type="match status" value="1"/>
</dbReference>
<name>A0A6G0HJX9_LARCR</name>
<evidence type="ECO:0000256" key="4">
    <source>
        <dbReference type="ARBA" id="ARBA00023157"/>
    </source>
</evidence>
<keyword evidence="11" id="KW-1185">Reference proteome</keyword>
<evidence type="ECO:0000256" key="1">
    <source>
        <dbReference type="ARBA" id="ARBA00004370"/>
    </source>
</evidence>
<proteinExistence type="predicted"/>
<dbReference type="Pfam" id="PF07686">
    <property type="entry name" value="V-set"/>
    <property type="match status" value="1"/>
</dbReference>
<organism evidence="10 11">
    <name type="scientific">Larimichthys crocea</name>
    <name type="common">Large yellow croaker</name>
    <name type="synonym">Pseudosciaena crocea</name>
    <dbReference type="NCBI Taxonomy" id="215358"/>
    <lineage>
        <taxon>Eukaryota</taxon>
        <taxon>Metazoa</taxon>
        <taxon>Chordata</taxon>
        <taxon>Craniata</taxon>
        <taxon>Vertebrata</taxon>
        <taxon>Euteleostomi</taxon>
        <taxon>Actinopterygii</taxon>
        <taxon>Neopterygii</taxon>
        <taxon>Teleostei</taxon>
        <taxon>Neoteleostei</taxon>
        <taxon>Acanthomorphata</taxon>
        <taxon>Eupercaria</taxon>
        <taxon>Sciaenidae</taxon>
        <taxon>Larimichthys</taxon>
    </lineage>
</organism>
<dbReference type="AlphaFoldDB" id="A0A6G0HJX9"/>
<evidence type="ECO:0000256" key="3">
    <source>
        <dbReference type="ARBA" id="ARBA00023136"/>
    </source>
</evidence>
<keyword evidence="7" id="KW-0812">Transmembrane</keyword>
<protein>
    <submittedName>
        <fullName evidence="10">Myelin-oligodendrocyte glycoprotein</fullName>
    </submittedName>
</protein>
<dbReference type="InterPro" id="IPR050504">
    <property type="entry name" value="IgSF_BTN/MOG"/>
</dbReference>
<evidence type="ECO:0000256" key="6">
    <source>
        <dbReference type="ARBA" id="ARBA00023319"/>
    </source>
</evidence>
<accession>A0A6G0HJX9</accession>
<keyword evidence="4" id="KW-1015">Disulfide bond</keyword>
<dbReference type="SUPFAM" id="SSF48726">
    <property type="entry name" value="Immunoglobulin"/>
    <property type="match status" value="1"/>
</dbReference>
<dbReference type="SMART" id="SM00408">
    <property type="entry name" value="IGc2"/>
    <property type="match status" value="1"/>
</dbReference>
<evidence type="ECO:0000259" key="9">
    <source>
        <dbReference type="PROSITE" id="PS50835"/>
    </source>
</evidence>
<keyword evidence="7" id="KW-1133">Transmembrane helix</keyword>
<dbReference type="InterPro" id="IPR003598">
    <property type="entry name" value="Ig_sub2"/>
</dbReference>
<keyword evidence="5" id="KW-0325">Glycoprotein</keyword>
<feature type="domain" description="Ig-like" evidence="9">
    <location>
        <begin position="11"/>
        <end position="145"/>
    </location>
</feature>
<comment type="subcellular location">
    <subcellularLocation>
        <location evidence="1">Membrane</location>
    </subcellularLocation>
</comment>
<sequence>MKVLRVPLSCPLVFLLLLTPAEGNYQVIGSHEPIVAVQGDDVILPCHVEPRVSMVRYTVEWSRPDLKPDPNDRLSRVEYVHLYRDSREVPDMKISSYVKRTALFTEGLIHGNISLKIINVTLEDRGRYKCFIPKLKGSTEQFSIVHLVVEPVSTNTSTTETPLQPRDLPTPKHTGGFSSPCIVMIVVSCILVIGVVIGVIICRLSAKNKSQGYLQSRCLTQVQIGSCCEQR</sequence>
<dbReference type="EMBL" id="REGW02000023">
    <property type="protein sequence ID" value="KAE8279393.1"/>
    <property type="molecule type" value="Genomic_DNA"/>
</dbReference>
<dbReference type="GO" id="GO:0009897">
    <property type="term" value="C:external side of plasma membrane"/>
    <property type="evidence" value="ECO:0007669"/>
    <property type="project" value="TreeGrafter"/>
</dbReference>
<keyword evidence="6" id="KW-0393">Immunoglobulin domain</keyword>
<dbReference type="SMART" id="SM00409">
    <property type="entry name" value="IG"/>
    <property type="match status" value="1"/>
</dbReference>
<evidence type="ECO:0000256" key="2">
    <source>
        <dbReference type="ARBA" id="ARBA00022729"/>
    </source>
</evidence>
<dbReference type="FunFam" id="2.60.40.10:FF:000142">
    <property type="entry name" value="V-set domain-containing T-cell activation inhibitor 1"/>
    <property type="match status" value="1"/>
</dbReference>
<evidence type="ECO:0000256" key="8">
    <source>
        <dbReference type="SAM" id="SignalP"/>
    </source>
</evidence>
<evidence type="ECO:0000313" key="10">
    <source>
        <dbReference type="EMBL" id="KAE8279393.1"/>
    </source>
</evidence>
<dbReference type="Gene3D" id="2.60.40.10">
    <property type="entry name" value="Immunoglobulins"/>
    <property type="match status" value="1"/>
</dbReference>
<evidence type="ECO:0000256" key="7">
    <source>
        <dbReference type="SAM" id="Phobius"/>
    </source>
</evidence>
<dbReference type="InterPro" id="IPR036179">
    <property type="entry name" value="Ig-like_dom_sf"/>
</dbReference>
<dbReference type="GO" id="GO:0050852">
    <property type="term" value="P:T cell receptor signaling pathway"/>
    <property type="evidence" value="ECO:0007669"/>
    <property type="project" value="TreeGrafter"/>
</dbReference>
<keyword evidence="2 8" id="KW-0732">Signal</keyword>
<dbReference type="GO" id="GO:0005102">
    <property type="term" value="F:signaling receptor binding"/>
    <property type="evidence" value="ECO:0007669"/>
    <property type="project" value="TreeGrafter"/>
</dbReference>
<gene>
    <name evidence="10" type="ORF">D5F01_LYC22980</name>
</gene>
<dbReference type="InterPro" id="IPR013106">
    <property type="entry name" value="Ig_V-set"/>
</dbReference>
<reference evidence="10 11" key="1">
    <citation type="submission" date="2019-07" db="EMBL/GenBank/DDBJ databases">
        <title>Chromosome genome assembly for large yellow croaker.</title>
        <authorList>
            <person name="Xiao S."/>
        </authorList>
    </citation>
    <scope>NUCLEOTIDE SEQUENCE [LARGE SCALE GENOMIC DNA]</scope>
    <source>
        <strain evidence="10">JMULYC20181020</strain>
        <tissue evidence="10">Muscle</tissue>
    </source>
</reference>
<comment type="caution">
    <text evidence="10">The sequence shown here is derived from an EMBL/GenBank/DDBJ whole genome shotgun (WGS) entry which is preliminary data.</text>
</comment>
<evidence type="ECO:0000313" key="11">
    <source>
        <dbReference type="Proteomes" id="UP000424527"/>
    </source>
</evidence>
<feature type="signal peptide" evidence="8">
    <location>
        <begin position="1"/>
        <end position="23"/>
    </location>
</feature>
<dbReference type="Proteomes" id="UP000424527">
    <property type="component" value="Unassembled WGS sequence"/>
</dbReference>
<dbReference type="PROSITE" id="PS50835">
    <property type="entry name" value="IG_LIKE"/>
    <property type="match status" value="1"/>
</dbReference>
<dbReference type="InterPro" id="IPR003599">
    <property type="entry name" value="Ig_sub"/>
</dbReference>
<dbReference type="InterPro" id="IPR013783">
    <property type="entry name" value="Ig-like_fold"/>
</dbReference>
<dbReference type="InterPro" id="IPR007110">
    <property type="entry name" value="Ig-like_dom"/>
</dbReference>
<keyword evidence="3 7" id="KW-0472">Membrane</keyword>
<feature type="transmembrane region" description="Helical" evidence="7">
    <location>
        <begin position="182"/>
        <end position="206"/>
    </location>
</feature>
<dbReference type="GO" id="GO:0050863">
    <property type="term" value="P:regulation of T cell activation"/>
    <property type="evidence" value="ECO:0007669"/>
    <property type="project" value="UniProtKB-ARBA"/>
</dbReference>
<dbReference type="PANTHER" id="PTHR24100:SF151">
    <property type="entry name" value="ICOS LIGAND"/>
    <property type="match status" value="1"/>
</dbReference>
<dbReference type="GO" id="GO:0001817">
    <property type="term" value="P:regulation of cytokine production"/>
    <property type="evidence" value="ECO:0007669"/>
    <property type="project" value="TreeGrafter"/>
</dbReference>